<evidence type="ECO:0000256" key="3">
    <source>
        <dbReference type="ARBA" id="ARBA00022475"/>
    </source>
</evidence>
<proteinExistence type="inferred from homology"/>
<dbReference type="EMBL" id="CP081495">
    <property type="protein sequence ID" value="UYW00631.1"/>
    <property type="molecule type" value="Genomic_DNA"/>
</dbReference>
<protein>
    <submittedName>
        <fullName evidence="10">Biopolymer transporter ExbD</fullName>
    </submittedName>
</protein>
<dbReference type="Pfam" id="PF02472">
    <property type="entry name" value="ExbD"/>
    <property type="match status" value="1"/>
</dbReference>
<sequence>MAELNTGNSNGKGGKVRSKKDGGKVDLTAMVDLAFLLITFFMLTTSLSKPQSMNLAMPDKDPDAVIENKTEVADDRTMTILLGSDNKLMWYFGQLQNPFVAPSQATYGKDGIRQVLLQYIKSVPARYGNDPKKGLIVIIKANDKANYKNVVDILDEMAITKVQTYAIVDISEPEVELLTSQGLN</sequence>
<comment type="similarity">
    <text evidence="2 7">Belongs to the ExbD/TolR family.</text>
</comment>
<keyword evidence="6 9" id="KW-0472">Membrane</keyword>
<evidence type="ECO:0000256" key="9">
    <source>
        <dbReference type="SAM" id="Phobius"/>
    </source>
</evidence>
<evidence type="ECO:0000256" key="7">
    <source>
        <dbReference type="RuleBase" id="RU003879"/>
    </source>
</evidence>
<keyword evidence="3" id="KW-1003">Cell membrane</keyword>
<keyword evidence="11" id="KW-1185">Reference proteome</keyword>
<feature type="transmembrane region" description="Helical" evidence="9">
    <location>
        <begin position="27"/>
        <end position="47"/>
    </location>
</feature>
<evidence type="ECO:0000256" key="6">
    <source>
        <dbReference type="ARBA" id="ARBA00023136"/>
    </source>
</evidence>
<reference evidence="10" key="1">
    <citation type="submission" date="2021-08" db="EMBL/GenBank/DDBJ databases">
        <title>Flavobacterium sp. strain CC-SYL302.</title>
        <authorList>
            <person name="Lin S.-Y."/>
            <person name="Lee T.-H."/>
            <person name="Young C.-C."/>
        </authorList>
    </citation>
    <scope>NUCLEOTIDE SEQUENCE</scope>
    <source>
        <strain evidence="10">CC-SYL302</strain>
    </source>
</reference>
<organism evidence="10 11">
    <name type="scientific">Flavobacterium agricola</name>
    <dbReference type="NCBI Taxonomy" id="2870839"/>
    <lineage>
        <taxon>Bacteria</taxon>
        <taxon>Pseudomonadati</taxon>
        <taxon>Bacteroidota</taxon>
        <taxon>Flavobacteriia</taxon>
        <taxon>Flavobacteriales</taxon>
        <taxon>Flavobacteriaceae</taxon>
        <taxon>Flavobacterium</taxon>
    </lineage>
</organism>
<dbReference type="PANTHER" id="PTHR30558">
    <property type="entry name" value="EXBD MEMBRANE COMPONENT OF PMF-DRIVEN MACROMOLECULE IMPORT SYSTEM"/>
    <property type="match status" value="1"/>
</dbReference>
<evidence type="ECO:0000256" key="1">
    <source>
        <dbReference type="ARBA" id="ARBA00004162"/>
    </source>
</evidence>
<evidence type="ECO:0000256" key="5">
    <source>
        <dbReference type="ARBA" id="ARBA00022989"/>
    </source>
</evidence>
<keyword evidence="7" id="KW-0653">Protein transport</keyword>
<name>A0ABY6LWU4_9FLAO</name>
<dbReference type="Proteomes" id="UP001163328">
    <property type="component" value="Chromosome"/>
</dbReference>
<comment type="subcellular location">
    <subcellularLocation>
        <location evidence="1">Cell membrane</location>
        <topology evidence="1">Single-pass membrane protein</topology>
    </subcellularLocation>
    <subcellularLocation>
        <location evidence="7">Cell membrane</location>
        <topology evidence="7">Single-pass type II membrane protein</topology>
    </subcellularLocation>
</comment>
<evidence type="ECO:0000313" key="10">
    <source>
        <dbReference type="EMBL" id="UYW00631.1"/>
    </source>
</evidence>
<evidence type="ECO:0000313" key="11">
    <source>
        <dbReference type="Proteomes" id="UP001163328"/>
    </source>
</evidence>
<keyword evidence="5 9" id="KW-1133">Transmembrane helix</keyword>
<dbReference type="RefSeq" id="WP_264432586.1">
    <property type="nucleotide sequence ID" value="NZ_CP081495.1"/>
</dbReference>
<evidence type="ECO:0000256" key="2">
    <source>
        <dbReference type="ARBA" id="ARBA00005811"/>
    </source>
</evidence>
<accession>A0ABY6LWU4</accession>
<dbReference type="InterPro" id="IPR003400">
    <property type="entry name" value="ExbD"/>
</dbReference>
<dbReference type="PANTHER" id="PTHR30558:SF3">
    <property type="entry name" value="BIOPOLYMER TRANSPORT PROTEIN EXBD-RELATED"/>
    <property type="match status" value="1"/>
</dbReference>
<keyword evidence="4 7" id="KW-0812">Transmembrane</keyword>
<gene>
    <name evidence="10" type="ORF">K5I29_08775</name>
</gene>
<evidence type="ECO:0000256" key="4">
    <source>
        <dbReference type="ARBA" id="ARBA00022692"/>
    </source>
</evidence>
<evidence type="ECO:0000256" key="8">
    <source>
        <dbReference type="SAM" id="MobiDB-lite"/>
    </source>
</evidence>
<feature type="region of interest" description="Disordered" evidence="8">
    <location>
        <begin position="1"/>
        <end position="20"/>
    </location>
</feature>
<keyword evidence="7" id="KW-0813">Transport</keyword>